<name>A0ABW7VFH5_STROI</name>
<sequence>MYLVIELWKASRPVWRSPLNERHAFLSGMGDQLTDLRETGGAHGLL</sequence>
<evidence type="ECO:0000313" key="1">
    <source>
        <dbReference type="EMBL" id="MFI2160138.1"/>
    </source>
</evidence>
<evidence type="ECO:0000313" key="2">
    <source>
        <dbReference type="Proteomes" id="UP001611397"/>
    </source>
</evidence>
<comment type="caution">
    <text evidence="1">The sequence shown here is derived from an EMBL/GenBank/DDBJ whole genome shotgun (WGS) entry which is preliminary data.</text>
</comment>
<organism evidence="1 2">
    <name type="scientific">Streptomyces olivaceoviridis</name>
    <name type="common">Streptomyces corchorusii</name>
    <dbReference type="NCBI Taxonomy" id="1921"/>
    <lineage>
        <taxon>Bacteria</taxon>
        <taxon>Bacillati</taxon>
        <taxon>Actinomycetota</taxon>
        <taxon>Actinomycetes</taxon>
        <taxon>Kitasatosporales</taxon>
        <taxon>Streptomycetaceae</taxon>
        <taxon>Streptomyces</taxon>
    </lineage>
</organism>
<accession>A0ABW7VFH5</accession>
<dbReference type="EMBL" id="JBIRWM010000018">
    <property type="protein sequence ID" value="MFI2160138.1"/>
    <property type="molecule type" value="Genomic_DNA"/>
</dbReference>
<proteinExistence type="predicted"/>
<dbReference type="RefSeq" id="WP_159061728.1">
    <property type="nucleotide sequence ID" value="NZ_JBIRUT010000008.1"/>
</dbReference>
<reference evidence="1 2" key="1">
    <citation type="submission" date="2024-10" db="EMBL/GenBank/DDBJ databases">
        <title>The Natural Products Discovery Center: Release of the First 8490 Sequenced Strains for Exploring Actinobacteria Biosynthetic Diversity.</title>
        <authorList>
            <person name="Kalkreuter E."/>
            <person name="Kautsar S.A."/>
            <person name="Yang D."/>
            <person name="Bader C.D."/>
            <person name="Teijaro C.N."/>
            <person name="Fluegel L."/>
            <person name="Davis C.M."/>
            <person name="Simpson J.R."/>
            <person name="Lauterbach L."/>
            <person name="Steele A.D."/>
            <person name="Gui C."/>
            <person name="Meng S."/>
            <person name="Li G."/>
            <person name="Viehrig K."/>
            <person name="Ye F."/>
            <person name="Su P."/>
            <person name="Kiefer A.F."/>
            <person name="Nichols A."/>
            <person name="Cepeda A.J."/>
            <person name="Yan W."/>
            <person name="Fan B."/>
            <person name="Jiang Y."/>
            <person name="Adhikari A."/>
            <person name="Zheng C.-J."/>
            <person name="Schuster L."/>
            <person name="Cowan T.M."/>
            <person name="Smanski M.J."/>
            <person name="Chevrette M.G."/>
            <person name="De Carvalho L.P.S."/>
            <person name="Shen B."/>
        </authorList>
    </citation>
    <scope>NUCLEOTIDE SEQUENCE [LARGE SCALE GENOMIC DNA]</scope>
    <source>
        <strain evidence="1 2">NPDC020295</strain>
    </source>
</reference>
<gene>
    <name evidence="1" type="ORF">ACH49L_31330</name>
</gene>
<dbReference type="Proteomes" id="UP001611397">
    <property type="component" value="Unassembled WGS sequence"/>
</dbReference>
<protein>
    <submittedName>
        <fullName evidence="1">Uncharacterized protein</fullName>
    </submittedName>
</protein>
<keyword evidence="2" id="KW-1185">Reference proteome</keyword>